<sequence>MTDYIAKARQGRIIALNLCQNGAVMFFPEEMDEIVTTECPTSRQAMTRMSKPMFVRSASVQSGTLIEAPHPEEVANVPFVLTEEHAVENVLRLVA</sequence>
<evidence type="ECO:0000313" key="2">
    <source>
        <dbReference type="Proteomes" id="UP000244077"/>
    </source>
</evidence>
<protein>
    <submittedName>
        <fullName evidence="1">Uncharacterized protein</fullName>
    </submittedName>
</protein>
<evidence type="ECO:0000313" key="1">
    <source>
        <dbReference type="EMBL" id="PTQ74870.1"/>
    </source>
</evidence>
<organism evidence="1 2">
    <name type="scientific">Celeribacter persicus</name>
    <dbReference type="NCBI Taxonomy" id="1651082"/>
    <lineage>
        <taxon>Bacteria</taxon>
        <taxon>Pseudomonadati</taxon>
        <taxon>Pseudomonadota</taxon>
        <taxon>Alphaproteobacteria</taxon>
        <taxon>Rhodobacterales</taxon>
        <taxon>Roseobacteraceae</taxon>
        <taxon>Celeribacter</taxon>
    </lineage>
</organism>
<dbReference type="Proteomes" id="UP000244077">
    <property type="component" value="Unassembled WGS sequence"/>
</dbReference>
<name>A0A2T5HTF4_9RHOB</name>
<dbReference type="EMBL" id="QAOH01000003">
    <property type="protein sequence ID" value="PTQ74870.1"/>
    <property type="molecule type" value="Genomic_DNA"/>
</dbReference>
<accession>A0A2T5HTF4</accession>
<comment type="caution">
    <text evidence="1">The sequence shown here is derived from an EMBL/GenBank/DDBJ whole genome shotgun (WGS) entry which is preliminary data.</text>
</comment>
<keyword evidence="2" id="KW-1185">Reference proteome</keyword>
<reference evidence="1 2" key="1">
    <citation type="submission" date="2018-04" db="EMBL/GenBank/DDBJ databases">
        <title>Genomic Encyclopedia of Archaeal and Bacterial Type Strains, Phase II (KMG-II): from individual species to whole genera.</title>
        <authorList>
            <person name="Goeker M."/>
        </authorList>
    </citation>
    <scope>NUCLEOTIDE SEQUENCE [LARGE SCALE GENOMIC DNA]</scope>
    <source>
        <strain evidence="1 2">DSM 100434</strain>
    </source>
</reference>
<dbReference type="AlphaFoldDB" id="A0A2T5HTF4"/>
<gene>
    <name evidence="1" type="ORF">C8N42_103161</name>
</gene>
<proteinExistence type="predicted"/>
<dbReference type="OrthoDB" id="7872232at2"/>
<dbReference type="RefSeq" id="WP_107815534.1">
    <property type="nucleotide sequence ID" value="NZ_QAOH01000003.1"/>
</dbReference>